<feature type="region of interest" description="Disordered" evidence="1">
    <location>
        <begin position="1"/>
        <end position="24"/>
    </location>
</feature>
<proteinExistence type="predicted"/>
<evidence type="ECO:0000256" key="1">
    <source>
        <dbReference type="SAM" id="MobiDB-lite"/>
    </source>
</evidence>
<reference evidence="2 3" key="2">
    <citation type="journal article" date="2017" name="Front. Plant Sci.">
        <title>Gene Classification and Mining of Molecular Markers Useful in Red Clover (Trifolium pratense) Breeding.</title>
        <authorList>
            <person name="Istvanek J."/>
            <person name="Dluhosova J."/>
            <person name="Dluhos P."/>
            <person name="Patkova L."/>
            <person name="Nedelnik J."/>
            <person name="Repkova J."/>
        </authorList>
    </citation>
    <scope>NUCLEOTIDE SEQUENCE [LARGE SCALE GENOMIC DNA]</scope>
    <source>
        <strain evidence="3">cv. Tatra</strain>
        <tissue evidence="2">Young leaves</tissue>
    </source>
</reference>
<dbReference type="AlphaFoldDB" id="A0A2K3M6D2"/>
<name>A0A2K3M6D2_TRIPR</name>
<organism evidence="2 3">
    <name type="scientific">Trifolium pratense</name>
    <name type="common">Red clover</name>
    <dbReference type="NCBI Taxonomy" id="57577"/>
    <lineage>
        <taxon>Eukaryota</taxon>
        <taxon>Viridiplantae</taxon>
        <taxon>Streptophyta</taxon>
        <taxon>Embryophyta</taxon>
        <taxon>Tracheophyta</taxon>
        <taxon>Spermatophyta</taxon>
        <taxon>Magnoliopsida</taxon>
        <taxon>eudicotyledons</taxon>
        <taxon>Gunneridae</taxon>
        <taxon>Pentapetalae</taxon>
        <taxon>rosids</taxon>
        <taxon>fabids</taxon>
        <taxon>Fabales</taxon>
        <taxon>Fabaceae</taxon>
        <taxon>Papilionoideae</taxon>
        <taxon>50 kb inversion clade</taxon>
        <taxon>NPAAA clade</taxon>
        <taxon>Hologalegina</taxon>
        <taxon>IRL clade</taxon>
        <taxon>Trifolieae</taxon>
        <taxon>Trifolium</taxon>
    </lineage>
</organism>
<dbReference type="EMBL" id="ASHM01050985">
    <property type="protein sequence ID" value="PNX86356.1"/>
    <property type="molecule type" value="Genomic_DNA"/>
</dbReference>
<evidence type="ECO:0000313" key="2">
    <source>
        <dbReference type="EMBL" id="PNX86356.1"/>
    </source>
</evidence>
<reference evidence="2 3" key="1">
    <citation type="journal article" date="2014" name="Am. J. Bot.">
        <title>Genome assembly and annotation for red clover (Trifolium pratense; Fabaceae).</title>
        <authorList>
            <person name="Istvanek J."/>
            <person name="Jaros M."/>
            <person name="Krenek A."/>
            <person name="Repkova J."/>
        </authorList>
    </citation>
    <scope>NUCLEOTIDE SEQUENCE [LARGE SCALE GENOMIC DNA]</scope>
    <source>
        <strain evidence="3">cv. Tatra</strain>
        <tissue evidence="2">Young leaves</tissue>
    </source>
</reference>
<protein>
    <submittedName>
        <fullName evidence="2">Uncharacterized protein</fullName>
    </submittedName>
</protein>
<feature type="non-terminal residue" evidence="2">
    <location>
        <position position="1"/>
    </location>
</feature>
<sequence>PPSASTGALPSSTPAQSLSPGQHDQVRVCCLRGTDAPVRGAHSRRLAGAILS</sequence>
<dbReference type="Proteomes" id="UP000236291">
    <property type="component" value="Unassembled WGS sequence"/>
</dbReference>
<accession>A0A2K3M6D2</accession>
<feature type="compositionally biased region" description="Polar residues" evidence="1">
    <location>
        <begin position="1"/>
        <end position="22"/>
    </location>
</feature>
<evidence type="ECO:0000313" key="3">
    <source>
        <dbReference type="Proteomes" id="UP000236291"/>
    </source>
</evidence>
<comment type="caution">
    <text evidence="2">The sequence shown here is derived from an EMBL/GenBank/DDBJ whole genome shotgun (WGS) entry which is preliminary data.</text>
</comment>
<gene>
    <name evidence="2" type="ORF">L195_g042434</name>
</gene>